<dbReference type="AlphaFoldDB" id="A0A226EFA2"/>
<sequence length="116" mass="12852">MNTWSDGVVGIVPNRTRVIIIYPTVDPQIVVVPIISSIVIFPIVAFLVICCLRKMAARRRQLARLAQSVSVPGDKFGEGTTTVDLMTPDPPDYTVIINDHTQFNIPPTGTNYYTHI</sequence>
<keyword evidence="1" id="KW-1133">Transmembrane helix</keyword>
<evidence type="ECO:0000313" key="2">
    <source>
        <dbReference type="EMBL" id="OXA56255.1"/>
    </source>
</evidence>
<evidence type="ECO:0000256" key="1">
    <source>
        <dbReference type="SAM" id="Phobius"/>
    </source>
</evidence>
<keyword evidence="1" id="KW-0472">Membrane</keyword>
<dbReference type="EMBL" id="LNIX01000004">
    <property type="protein sequence ID" value="OXA56255.1"/>
    <property type="molecule type" value="Genomic_DNA"/>
</dbReference>
<dbReference type="Proteomes" id="UP000198287">
    <property type="component" value="Unassembled WGS sequence"/>
</dbReference>
<keyword evidence="3" id="KW-1185">Reference proteome</keyword>
<organism evidence="2 3">
    <name type="scientific">Folsomia candida</name>
    <name type="common">Springtail</name>
    <dbReference type="NCBI Taxonomy" id="158441"/>
    <lineage>
        <taxon>Eukaryota</taxon>
        <taxon>Metazoa</taxon>
        <taxon>Ecdysozoa</taxon>
        <taxon>Arthropoda</taxon>
        <taxon>Hexapoda</taxon>
        <taxon>Collembola</taxon>
        <taxon>Entomobryomorpha</taxon>
        <taxon>Isotomoidea</taxon>
        <taxon>Isotomidae</taxon>
        <taxon>Proisotominae</taxon>
        <taxon>Folsomia</taxon>
    </lineage>
</organism>
<comment type="caution">
    <text evidence="2">The sequence shown here is derived from an EMBL/GenBank/DDBJ whole genome shotgun (WGS) entry which is preliminary data.</text>
</comment>
<proteinExistence type="predicted"/>
<keyword evidence="1" id="KW-0812">Transmembrane</keyword>
<name>A0A226EFA2_FOLCA</name>
<feature type="transmembrane region" description="Helical" evidence="1">
    <location>
        <begin position="30"/>
        <end position="52"/>
    </location>
</feature>
<accession>A0A226EFA2</accession>
<reference evidence="2 3" key="1">
    <citation type="submission" date="2015-12" db="EMBL/GenBank/DDBJ databases">
        <title>The genome of Folsomia candida.</title>
        <authorList>
            <person name="Faddeeva A."/>
            <person name="Derks M.F."/>
            <person name="Anvar Y."/>
            <person name="Smit S."/>
            <person name="Van Straalen N."/>
            <person name="Roelofs D."/>
        </authorList>
    </citation>
    <scope>NUCLEOTIDE SEQUENCE [LARGE SCALE GENOMIC DNA]</scope>
    <source>
        <strain evidence="2 3">VU population</strain>
        <tissue evidence="2">Whole body</tissue>
    </source>
</reference>
<gene>
    <name evidence="2" type="ORF">Fcan01_08832</name>
</gene>
<protein>
    <submittedName>
        <fullName evidence="2">Uncharacterized protein</fullName>
    </submittedName>
</protein>
<evidence type="ECO:0000313" key="3">
    <source>
        <dbReference type="Proteomes" id="UP000198287"/>
    </source>
</evidence>